<evidence type="ECO:0000259" key="1">
    <source>
        <dbReference type="PROSITE" id="PS50980"/>
    </source>
</evidence>
<dbReference type="PANTHER" id="PTHR43842:SF2">
    <property type="entry name" value="PROPIONYL-COA CARBOXYLASE BETA CHAIN, MITOCHONDRIAL"/>
    <property type="match status" value="1"/>
</dbReference>
<evidence type="ECO:0000259" key="2">
    <source>
        <dbReference type="PROSITE" id="PS50989"/>
    </source>
</evidence>
<dbReference type="EMBL" id="QVXO01000026">
    <property type="protein sequence ID" value="RPJ90454.1"/>
    <property type="molecule type" value="Genomic_DNA"/>
</dbReference>
<dbReference type="GO" id="GO:0016740">
    <property type="term" value="F:transferase activity"/>
    <property type="evidence" value="ECO:0007669"/>
    <property type="project" value="UniProtKB-KW"/>
</dbReference>
<name>A0A424WB60_ALCXX</name>
<dbReference type="GO" id="GO:0004658">
    <property type="term" value="F:propionyl-CoA carboxylase activity"/>
    <property type="evidence" value="ECO:0007669"/>
    <property type="project" value="TreeGrafter"/>
</dbReference>
<protein>
    <submittedName>
        <fullName evidence="3">Methylmalonyl-CoA carboxyltransferase</fullName>
    </submittedName>
</protein>
<dbReference type="InterPro" id="IPR034733">
    <property type="entry name" value="AcCoA_carboxyl_beta"/>
</dbReference>
<dbReference type="OrthoDB" id="9803706at2"/>
<dbReference type="PANTHER" id="PTHR43842">
    <property type="entry name" value="PROPIONYL-COA CARBOXYLASE BETA CHAIN"/>
    <property type="match status" value="1"/>
</dbReference>
<dbReference type="RefSeq" id="WP_059378980.1">
    <property type="nucleotide sequence ID" value="NZ_CP061008.1"/>
</dbReference>
<gene>
    <name evidence="3" type="ORF">DY367_17485</name>
</gene>
<proteinExistence type="predicted"/>
<dbReference type="PROSITE" id="PS50989">
    <property type="entry name" value="COA_CT_CTER"/>
    <property type="match status" value="1"/>
</dbReference>
<dbReference type="PROSITE" id="PS50980">
    <property type="entry name" value="COA_CT_NTER"/>
    <property type="match status" value="1"/>
</dbReference>
<dbReference type="InterPro" id="IPR011762">
    <property type="entry name" value="COA_CT_N"/>
</dbReference>
<dbReference type="Proteomes" id="UP000285324">
    <property type="component" value="Unassembled WGS sequence"/>
</dbReference>
<reference evidence="3 4" key="1">
    <citation type="submission" date="2018-08" db="EMBL/GenBank/DDBJ databases">
        <title>Achromobacter xylosoxidans Genome sequencing and assembly.</title>
        <authorList>
            <person name="Wang R."/>
            <person name="Rensing C."/>
            <person name="Li Y."/>
        </authorList>
    </citation>
    <scope>NUCLEOTIDE SEQUENCE [LARGE SCALE GENOMIC DNA]</scope>
    <source>
        <strain evidence="3 4">GD003A</strain>
    </source>
</reference>
<dbReference type="InterPro" id="IPR011763">
    <property type="entry name" value="COA_CT_C"/>
</dbReference>
<accession>A0A424WB60</accession>
<evidence type="ECO:0000313" key="3">
    <source>
        <dbReference type="EMBL" id="RPJ90454.1"/>
    </source>
</evidence>
<comment type="caution">
    <text evidence="3">The sequence shown here is derived from an EMBL/GenBank/DDBJ whole genome shotgun (WGS) entry which is preliminary data.</text>
</comment>
<evidence type="ECO:0000313" key="4">
    <source>
        <dbReference type="Proteomes" id="UP000285324"/>
    </source>
</evidence>
<dbReference type="AlphaFoldDB" id="A0A424WB60"/>
<feature type="domain" description="CoA carboxyltransferase C-terminal" evidence="2">
    <location>
        <begin position="260"/>
        <end position="504"/>
    </location>
</feature>
<dbReference type="Gene3D" id="3.90.226.10">
    <property type="entry name" value="2-enoyl-CoA Hydratase, Chain A, domain 1"/>
    <property type="match status" value="2"/>
</dbReference>
<dbReference type="SUPFAM" id="SSF52096">
    <property type="entry name" value="ClpP/crotonase"/>
    <property type="match status" value="2"/>
</dbReference>
<dbReference type="Pfam" id="PF01039">
    <property type="entry name" value="Carboxyl_trans"/>
    <property type="match status" value="1"/>
</dbReference>
<feature type="domain" description="CoA carboxyltransferase N-terminal" evidence="1">
    <location>
        <begin position="1"/>
        <end position="264"/>
    </location>
</feature>
<organism evidence="3 4">
    <name type="scientific">Alcaligenes xylosoxydans xylosoxydans</name>
    <name type="common">Achromobacter xylosoxidans</name>
    <dbReference type="NCBI Taxonomy" id="85698"/>
    <lineage>
        <taxon>Bacteria</taxon>
        <taxon>Pseudomonadati</taxon>
        <taxon>Pseudomonadota</taxon>
        <taxon>Betaproteobacteria</taxon>
        <taxon>Burkholderiales</taxon>
        <taxon>Alcaligenaceae</taxon>
        <taxon>Achromobacter</taxon>
    </lineage>
</organism>
<sequence>MSWTQELDELARRKEFSLSMGGVDKVKRQHDAGKLDIRQRIERLVDGGSFVEVGGLAGSGEYDAQGRLVHVMPSNVIMGRAALDRKNVVVVGDDFTVRGGANDGAVGDKMIFAEQMAFDLRIPLVRLIDGTGGGGSVKNIEKMGHALLPKMKIWAYVARNLAQVPVVSLALGSVAGQGAARVAGSHYSVMVKDTSQLFIAGPPVVAKIGQHLGKNELGGSAIHTRNGVVDDEVGSEDEAFAAARRFLSYMPASVHDLAPRGEVPAAAAEQEWLRTAIPKDTRKVYKIRPILETLFDPGSVFEIGRHWGKAIVGGLARVDGWPVLFAASNPYHYGGGWDRHTAEKFTRLLDLAETFHLPVVNLVDIAGFQIGLEAEKDGVMRAGVRALTAVSQSTVPWFSLIMRRAFGVAAGGHQNSSRFNFRYAWPSAQWGSLPIEGGLEVAYRSEIEAAADPEAKRAEIEERVRALTSPFRSAEAFVIEDIIDPACTRARLVEFANLAAPLRQPGMVATGYRP</sequence>
<dbReference type="InterPro" id="IPR051047">
    <property type="entry name" value="AccD/PCCB"/>
</dbReference>
<dbReference type="InterPro" id="IPR029045">
    <property type="entry name" value="ClpP/crotonase-like_dom_sf"/>
</dbReference>
<keyword evidence="3" id="KW-0808">Transferase</keyword>